<feature type="chain" id="PRO_5025464856" evidence="2">
    <location>
        <begin position="18"/>
        <end position="339"/>
    </location>
</feature>
<dbReference type="SUPFAM" id="SSF55797">
    <property type="entry name" value="PR-1-like"/>
    <property type="match status" value="1"/>
</dbReference>
<sequence>MRSSAILIAAFAATALSGPVQLKRALVTEWEYETVVQTVYVDGPAPTPEPEQQAPPKDEHPEDPLQHSYEPSPNNEESSPIQVTPPQPDAEVPKPAPESEPAPAPAPKPDAQAPKPAPESEPSPAPAPEPTHGYQAPAPEPNHGYSAPAPPAPAPTPSAAAPKPSSAPSPPNEGASYQDKVLYQHNVHRANHSATDLVWNQTLADAANAYAQKCIWGHFTEGYGQNLAASAPDANLASQISDGWYNGEFGSYYNNANNAGAEGYEPNMATFHDWGHLSQVVWKETTSVGCTTYDCRGTSLAMWYTICNYYPSGNVDGFYGKNVGSPKGQPTVHGEAKQY</sequence>
<dbReference type="AlphaFoldDB" id="A0A6A6VZ31"/>
<gene>
    <name evidence="4" type="ORF">EJ05DRAFT_488574</name>
</gene>
<dbReference type="InterPro" id="IPR035940">
    <property type="entry name" value="CAP_sf"/>
</dbReference>
<proteinExistence type="predicted"/>
<feature type="domain" description="SCP" evidence="3">
    <location>
        <begin position="176"/>
        <end position="317"/>
    </location>
</feature>
<feature type="compositionally biased region" description="Pro residues" evidence="1">
    <location>
        <begin position="83"/>
        <end position="108"/>
    </location>
</feature>
<dbReference type="OrthoDB" id="337038at2759"/>
<evidence type="ECO:0000256" key="2">
    <source>
        <dbReference type="SAM" id="SignalP"/>
    </source>
</evidence>
<dbReference type="SMART" id="SM00198">
    <property type="entry name" value="SCP"/>
    <property type="match status" value="1"/>
</dbReference>
<accession>A0A6A6VZ31</accession>
<feature type="region of interest" description="Disordered" evidence="1">
    <location>
        <begin position="41"/>
        <end position="176"/>
    </location>
</feature>
<evidence type="ECO:0000313" key="4">
    <source>
        <dbReference type="EMBL" id="KAF2755014.1"/>
    </source>
</evidence>
<dbReference type="PRINTS" id="PR00837">
    <property type="entry name" value="V5TPXLIKE"/>
</dbReference>
<evidence type="ECO:0000256" key="1">
    <source>
        <dbReference type="SAM" id="MobiDB-lite"/>
    </source>
</evidence>
<evidence type="ECO:0000313" key="5">
    <source>
        <dbReference type="Proteomes" id="UP000799437"/>
    </source>
</evidence>
<organism evidence="4 5">
    <name type="scientific">Pseudovirgaria hyperparasitica</name>
    <dbReference type="NCBI Taxonomy" id="470096"/>
    <lineage>
        <taxon>Eukaryota</taxon>
        <taxon>Fungi</taxon>
        <taxon>Dikarya</taxon>
        <taxon>Ascomycota</taxon>
        <taxon>Pezizomycotina</taxon>
        <taxon>Dothideomycetes</taxon>
        <taxon>Dothideomycetes incertae sedis</taxon>
        <taxon>Acrospermales</taxon>
        <taxon>Acrospermaceae</taxon>
        <taxon>Pseudovirgaria</taxon>
    </lineage>
</organism>
<dbReference type="InterPro" id="IPR014044">
    <property type="entry name" value="CAP_dom"/>
</dbReference>
<protein>
    <submittedName>
        <fullName evidence="4">PR-1-like protein</fullName>
    </submittedName>
</protein>
<feature type="compositionally biased region" description="Pro residues" evidence="1">
    <location>
        <begin position="115"/>
        <end position="129"/>
    </location>
</feature>
<dbReference type="PANTHER" id="PTHR10334">
    <property type="entry name" value="CYSTEINE-RICH SECRETORY PROTEIN-RELATED"/>
    <property type="match status" value="1"/>
</dbReference>
<dbReference type="EMBL" id="ML996578">
    <property type="protein sequence ID" value="KAF2755014.1"/>
    <property type="molecule type" value="Genomic_DNA"/>
</dbReference>
<evidence type="ECO:0000259" key="3">
    <source>
        <dbReference type="SMART" id="SM00198"/>
    </source>
</evidence>
<dbReference type="RefSeq" id="XP_033597465.1">
    <property type="nucleotide sequence ID" value="XM_033745726.1"/>
</dbReference>
<dbReference type="Proteomes" id="UP000799437">
    <property type="component" value="Unassembled WGS sequence"/>
</dbReference>
<dbReference type="Pfam" id="PF00188">
    <property type="entry name" value="CAP"/>
    <property type="match status" value="1"/>
</dbReference>
<keyword evidence="2" id="KW-0732">Signal</keyword>
<feature type="compositionally biased region" description="Low complexity" evidence="1">
    <location>
        <begin position="70"/>
        <end position="80"/>
    </location>
</feature>
<reference evidence="4" key="1">
    <citation type="journal article" date="2020" name="Stud. Mycol.">
        <title>101 Dothideomycetes genomes: a test case for predicting lifestyles and emergence of pathogens.</title>
        <authorList>
            <person name="Haridas S."/>
            <person name="Albert R."/>
            <person name="Binder M."/>
            <person name="Bloem J."/>
            <person name="Labutti K."/>
            <person name="Salamov A."/>
            <person name="Andreopoulos B."/>
            <person name="Baker S."/>
            <person name="Barry K."/>
            <person name="Bills G."/>
            <person name="Bluhm B."/>
            <person name="Cannon C."/>
            <person name="Castanera R."/>
            <person name="Culley D."/>
            <person name="Daum C."/>
            <person name="Ezra D."/>
            <person name="Gonzalez J."/>
            <person name="Henrissat B."/>
            <person name="Kuo A."/>
            <person name="Liang C."/>
            <person name="Lipzen A."/>
            <person name="Lutzoni F."/>
            <person name="Magnuson J."/>
            <person name="Mondo S."/>
            <person name="Nolan M."/>
            <person name="Ohm R."/>
            <person name="Pangilinan J."/>
            <person name="Park H.-J."/>
            <person name="Ramirez L."/>
            <person name="Alfaro M."/>
            <person name="Sun H."/>
            <person name="Tritt A."/>
            <person name="Yoshinaga Y."/>
            <person name="Zwiers L.-H."/>
            <person name="Turgeon B."/>
            <person name="Goodwin S."/>
            <person name="Spatafora J."/>
            <person name="Crous P."/>
            <person name="Grigoriev I."/>
        </authorList>
    </citation>
    <scope>NUCLEOTIDE SEQUENCE</scope>
    <source>
        <strain evidence="4">CBS 121739</strain>
    </source>
</reference>
<name>A0A6A6VZ31_9PEZI</name>
<dbReference type="Gene3D" id="3.40.33.10">
    <property type="entry name" value="CAP"/>
    <property type="match status" value="1"/>
</dbReference>
<dbReference type="InterPro" id="IPR001283">
    <property type="entry name" value="CRISP-related"/>
</dbReference>
<feature type="signal peptide" evidence="2">
    <location>
        <begin position="1"/>
        <end position="17"/>
    </location>
</feature>
<feature type="compositionally biased region" description="Basic and acidic residues" evidence="1">
    <location>
        <begin position="56"/>
        <end position="65"/>
    </location>
</feature>
<dbReference type="GeneID" id="54486780"/>
<keyword evidence="5" id="KW-1185">Reference proteome</keyword>